<protein>
    <submittedName>
        <fullName evidence="3">IS5 family transposase</fullName>
    </submittedName>
</protein>
<dbReference type="InterPro" id="IPR002559">
    <property type="entry name" value="Transposase_11"/>
</dbReference>
<dbReference type="NCBIfam" id="NF033580">
    <property type="entry name" value="transpos_IS5_3"/>
    <property type="match status" value="1"/>
</dbReference>
<dbReference type="Pfam" id="PF01609">
    <property type="entry name" value="DDE_Tnp_1"/>
    <property type="match status" value="1"/>
</dbReference>
<dbReference type="PANTHER" id="PTHR30007">
    <property type="entry name" value="PHP DOMAIN PROTEIN"/>
    <property type="match status" value="1"/>
</dbReference>
<feature type="region of interest" description="Disordered" evidence="1">
    <location>
        <begin position="44"/>
        <end position="69"/>
    </location>
</feature>
<organism evidence="3 4">
    <name type="scientific">Novosphingobium indicum</name>
    <dbReference type="NCBI Taxonomy" id="462949"/>
    <lineage>
        <taxon>Bacteria</taxon>
        <taxon>Pseudomonadati</taxon>
        <taxon>Pseudomonadota</taxon>
        <taxon>Alphaproteobacteria</taxon>
        <taxon>Sphingomonadales</taxon>
        <taxon>Sphingomonadaceae</taxon>
        <taxon>Novosphingobium</taxon>
    </lineage>
</organism>
<feature type="compositionally biased region" description="Polar residues" evidence="1">
    <location>
        <begin position="52"/>
        <end position="62"/>
    </location>
</feature>
<evidence type="ECO:0000313" key="4">
    <source>
        <dbReference type="Proteomes" id="UP000605099"/>
    </source>
</evidence>
<evidence type="ECO:0000256" key="1">
    <source>
        <dbReference type="SAM" id="MobiDB-lite"/>
    </source>
</evidence>
<evidence type="ECO:0000313" key="3">
    <source>
        <dbReference type="EMBL" id="GGN55881.1"/>
    </source>
</evidence>
<reference evidence="4" key="1">
    <citation type="journal article" date="2019" name="Int. J. Syst. Evol. Microbiol.">
        <title>The Global Catalogue of Microorganisms (GCM) 10K type strain sequencing project: providing services to taxonomists for standard genome sequencing and annotation.</title>
        <authorList>
            <consortium name="The Broad Institute Genomics Platform"/>
            <consortium name="The Broad Institute Genome Sequencing Center for Infectious Disease"/>
            <person name="Wu L."/>
            <person name="Ma J."/>
        </authorList>
    </citation>
    <scope>NUCLEOTIDE SEQUENCE [LARGE SCALE GENOMIC DNA]</scope>
    <source>
        <strain evidence="4">CGMCC 1.6784</strain>
    </source>
</reference>
<name>A0ABQ2JSE3_9SPHN</name>
<sequence length="208" mass="23703">MLPPCFPPASTVQRWFYLWRDAGLWERINHYLLQDLRTAQGREASPSAGVIDSQSVKTTESGGPQGYDAGKKIKGRKRHIVTDTEGNLVHAVVHTADIQDRDGAPLLLAEIVRSFPWLRHVFADGGYAGKKLRGSLARLGQWTIEIIKRSDRAKGFEILPRRWVVERTFAWLGRNRRLAKDFEQTLASARCWLFTASVQLLTRRIVRL</sequence>
<dbReference type="PANTHER" id="PTHR30007:SF0">
    <property type="entry name" value="TRANSPOSASE"/>
    <property type="match status" value="1"/>
</dbReference>
<feature type="domain" description="Transposase IS4-like" evidence="2">
    <location>
        <begin position="45"/>
        <end position="195"/>
    </location>
</feature>
<comment type="caution">
    <text evidence="3">The sequence shown here is derived from an EMBL/GenBank/DDBJ whole genome shotgun (WGS) entry which is preliminary data.</text>
</comment>
<evidence type="ECO:0000259" key="2">
    <source>
        <dbReference type="Pfam" id="PF01609"/>
    </source>
</evidence>
<accession>A0ABQ2JSE3</accession>
<proteinExistence type="predicted"/>
<dbReference type="Proteomes" id="UP000605099">
    <property type="component" value="Unassembled WGS sequence"/>
</dbReference>
<keyword evidence="4" id="KW-1185">Reference proteome</keyword>
<gene>
    <name evidence="3" type="ORF">GCM10011349_33010</name>
</gene>
<dbReference type="EMBL" id="BMLK01000016">
    <property type="protein sequence ID" value="GGN55881.1"/>
    <property type="molecule type" value="Genomic_DNA"/>
</dbReference>